<evidence type="ECO:0000313" key="2">
    <source>
        <dbReference type="Proteomes" id="UP000241769"/>
    </source>
</evidence>
<keyword evidence="2" id="KW-1185">Reference proteome</keyword>
<dbReference type="GO" id="GO:0005743">
    <property type="term" value="C:mitochondrial inner membrane"/>
    <property type="evidence" value="ECO:0007669"/>
    <property type="project" value="TreeGrafter"/>
</dbReference>
<evidence type="ECO:0000313" key="1">
    <source>
        <dbReference type="EMBL" id="PRP79958.1"/>
    </source>
</evidence>
<proteinExistence type="predicted"/>
<dbReference type="Pfam" id="PF04430">
    <property type="entry name" value="DUF498"/>
    <property type="match status" value="1"/>
</dbReference>
<evidence type="ECO:0008006" key="3">
    <source>
        <dbReference type="Google" id="ProtNLM"/>
    </source>
</evidence>
<dbReference type="PANTHER" id="PTHR21192:SF2">
    <property type="entry name" value="NADH DEHYDROGENASE [UBIQUINONE] 1 ALPHA SUBCOMPLEX ASSEMBLY FACTOR 3"/>
    <property type="match status" value="1"/>
</dbReference>
<dbReference type="Proteomes" id="UP000241769">
    <property type="component" value="Unassembled WGS sequence"/>
</dbReference>
<gene>
    <name evidence="1" type="ORF">PROFUN_05934</name>
</gene>
<comment type="caution">
    <text evidence="1">The sequence shown here is derived from an EMBL/GenBank/DDBJ whole genome shotgun (WGS) entry which is preliminary data.</text>
</comment>
<dbReference type="PANTHER" id="PTHR21192">
    <property type="entry name" value="NUCLEAR PROTEIN E3-3"/>
    <property type="match status" value="1"/>
</dbReference>
<dbReference type="OrthoDB" id="20681at2759"/>
<accession>A0A2P6N7N0</accession>
<dbReference type="STRING" id="1890364.A0A2P6N7N0"/>
<sequence>MLASRLRSLRILPRTTAPRPLLRHNSNITKGTGKDGAVANVWQKGVKNQSLDTADLLGPSTGKTEVQAYDENGFVVNGVEFLGPVALLPAQVFHWKVDRVSQITKESLAIINLVFPPPKIVFVGCGNDVNGFDRSISSHFAQIGISVEPMSSRAAITTFNFLNAEDRQVMVFAFPQESRRTEMQLQN</sequence>
<organism evidence="1 2">
    <name type="scientific">Planoprotostelium fungivorum</name>
    <dbReference type="NCBI Taxonomy" id="1890364"/>
    <lineage>
        <taxon>Eukaryota</taxon>
        <taxon>Amoebozoa</taxon>
        <taxon>Evosea</taxon>
        <taxon>Variosea</taxon>
        <taxon>Cavosteliida</taxon>
        <taxon>Cavosteliaceae</taxon>
        <taxon>Planoprotostelium</taxon>
    </lineage>
</organism>
<dbReference type="SUPFAM" id="SSF64076">
    <property type="entry name" value="MTH938-like"/>
    <property type="match status" value="1"/>
</dbReference>
<name>A0A2P6N7N0_9EUKA</name>
<dbReference type="GO" id="GO:0032981">
    <property type="term" value="P:mitochondrial respiratory chain complex I assembly"/>
    <property type="evidence" value="ECO:0007669"/>
    <property type="project" value="TreeGrafter"/>
</dbReference>
<dbReference type="AlphaFoldDB" id="A0A2P6N7N0"/>
<dbReference type="InterPro" id="IPR036748">
    <property type="entry name" value="MTH938-like_sf"/>
</dbReference>
<dbReference type="InParanoid" id="A0A2P6N7N0"/>
<dbReference type="Gene3D" id="3.40.1230.10">
    <property type="entry name" value="MTH938-like"/>
    <property type="match status" value="1"/>
</dbReference>
<reference evidence="1 2" key="1">
    <citation type="journal article" date="2018" name="Genome Biol. Evol.">
        <title>Multiple Roots of Fruiting Body Formation in Amoebozoa.</title>
        <authorList>
            <person name="Hillmann F."/>
            <person name="Forbes G."/>
            <person name="Novohradska S."/>
            <person name="Ferling I."/>
            <person name="Riege K."/>
            <person name="Groth M."/>
            <person name="Westermann M."/>
            <person name="Marz M."/>
            <person name="Spaller T."/>
            <person name="Winckler T."/>
            <person name="Schaap P."/>
            <person name="Glockner G."/>
        </authorList>
    </citation>
    <scope>NUCLEOTIDE SEQUENCE [LARGE SCALE GENOMIC DNA]</scope>
    <source>
        <strain evidence="1 2">Jena</strain>
    </source>
</reference>
<protein>
    <recommendedName>
        <fullName evidence="3">NADH dehydrogenase [ubiquinone] 1 alpha subcomplex assembly factor 3</fullName>
    </recommendedName>
</protein>
<dbReference type="EMBL" id="MDYQ01000165">
    <property type="protein sequence ID" value="PRP79958.1"/>
    <property type="molecule type" value="Genomic_DNA"/>
</dbReference>
<dbReference type="InterPro" id="IPR007523">
    <property type="entry name" value="NDUFAF3/AAMDC"/>
</dbReference>